<name>A0A813P6J0_9BILA</name>
<dbReference type="EMBL" id="CAJNOC010000319">
    <property type="protein sequence ID" value="CAF0744275.1"/>
    <property type="molecule type" value="Genomic_DNA"/>
</dbReference>
<evidence type="ECO:0000313" key="2">
    <source>
        <dbReference type="Proteomes" id="UP000663879"/>
    </source>
</evidence>
<dbReference type="OrthoDB" id="8345263at2759"/>
<accession>A0A813P6J0</accession>
<dbReference type="AlphaFoldDB" id="A0A813P6J0"/>
<dbReference type="Proteomes" id="UP000663879">
    <property type="component" value="Unassembled WGS sequence"/>
</dbReference>
<protein>
    <submittedName>
        <fullName evidence="1">Uncharacterized protein</fullName>
    </submittedName>
</protein>
<comment type="caution">
    <text evidence="1">The sequence shown here is derived from an EMBL/GenBank/DDBJ whole genome shotgun (WGS) entry which is preliminary data.</text>
</comment>
<evidence type="ECO:0000313" key="1">
    <source>
        <dbReference type="EMBL" id="CAF0744275.1"/>
    </source>
</evidence>
<organism evidence="1 2">
    <name type="scientific">Brachionus calyciflorus</name>
    <dbReference type="NCBI Taxonomy" id="104777"/>
    <lineage>
        <taxon>Eukaryota</taxon>
        <taxon>Metazoa</taxon>
        <taxon>Spiralia</taxon>
        <taxon>Gnathifera</taxon>
        <taxon>Rotifera</taxon>
        <taxon>Eurotatoria</taxon>
        <taxon>Monogononta</taxon>
        <taxon>Pseudotrocha</taxon>
        <taxon>Ploima</taxon>
        <taxon>Brachionidae</taxon>
        <taxon>Brachionus</taxon>
    </lineage>
</organism>
<proteinExistence type="predicted"/>
<keyword evidence="2" id="KW-1185">Reference proteome</keyword>
<gene>
    <name evidence="1" type="ORF">OXX778_LOCUS3563</name>
</gene>
<sequence>MSGLKIEFVTQKELNEIVQEKNSIRVGSTGNPQQRAQQLEAEGYAGTMYVAKTTNMQLAENKLLEYQPRHNERLKSNAPNDEGFVFLIKGRKMK</sequence>
<reference evidence="1" key="1">
    <citation type="submission" date="2021-02" db="EMBL/GenBank/DDBJ databases">
        <authorList>
            <person name="Nowell W R."/>
        </authorList>
    </citation>
    <scope>NUCLEOTIDE SEQUENCE</scope>
    <source>
        <strain evidence="1">Ploen Becks lab</strain>
    </source>
</reference>